<dbReference type="GO" id="GO:1905039">
    <property type="term" value="P:carboxylic acid transmembrane transport"/>
    <property type="evidence" value="ECO:0007669"/>
    <property type="project" value="UniProtKB-ARBA"/>
</dbReference>
<comment type="subcellular location">
    <subcellularLocation>
        <location evidence="1">Membrane</location>
        <topology evidence="1">Multi-pass membrane protein</topology>
    </subcellularLocation>
</comment>
<feature type="transmembrane region" description="Helical" evidence="6">
    <location>
        <begin position="402"/>
        <end position="430"/>
    </location>
</feature>
<dbReference type="EMBL" id="JBHTAH010000002">
    <property type="protein sequence ID" value="MFC7068542.1"/>
    <property type="molecule type" value="Genomic_DNA"/>
</dbReference>
<evidence type="ECO:0000256" key="1">
    <source>
        <dbReference type="ARBA" id="ARBA00004141"/>
    </source>
</evidence>
<dbReference type="InterPro" id="IPR001898">
    <property type="entry name" value="SLC13A/DASS"/>
</dbReference>
<keyword evidence="3 6" id="KW-1133">Transmembrane helix</keyword>
<feature type="transmembrane region" description="Helical" evidence="6">
    <location>
        <begin position="450"/>
        <end position="472"/>
    </location>
</feature>
<dbReference type="RefSeq" id="WP_284033324.1">
    <property type="nucleotide sequence ID" value="NZ_CP126155.1"/>
</dbReference>
<protein>
    <submittedName>
        <fullName evidence="7">SLC13 family permease</fullName>
    </submittedName>
</protein>
<feature type="compositionally biased region" description="Low complexity" evidence="5">
    <location>
        <begin position="165"/>
        <end position="175"/>
    </location>
</feature>
<dbReference type="PANTHER" id="PTHR10283">
    <property type="entry name" value="SOLUTE CARRIER FAMILY 13 MEMBER"/>
    <property type="match status" value="1"/>
</dbReference>
<dbReference type="GeneID" id="81126941"/>
<keyword evidence="2 6" id="KW-0812">Transmembrane</keyword>
<reference evidence="7 8" key="1">
    <citation type="journal article" date="2019" name="Int. J. Syst. Evol. Microbiol.">
        <title>The Global Catalogue of Microorganisms (GCM) 10K type strain sequencing project: providing services to taxonomists for standard genome sequencing and annotation.</title>
        <authorList>
            <consortium name="The Broad Institute Genomics Platform"/>
            <consortium name="The Broad Institute Genome Sequencing Center for Infectious Disease"/>
            <person name="Wu L."/>
            <person name="Ma J."/>
        </authorList>
    </citation>
    <scope>NUCLEOTIDE SEQUENCE [LARGE SCALE GENOMIC DNA]</scope>
    <source>
        <strain evidence="7 8">DT31</strain>
    </source>
</reference>
<evidence type="ECO:0000256" key="5">
    <source>
        <dbReference type="SAM" id="MobiDB-lite"/>
    </source>
</evidence>
<evidence type="ECO:0000256" key="4">
    <source>
        <dbReference type="ARBA" id="ARBA00023136"/>
    </source>
</evidence>
<feature type="region of interest" description="Disordered" evidence="5">
    <location>
        <begin position="161"/>
        <end position="183"/>
    </location>
</feature>
<organism evidence="7 8">
    <name type="scientific">Halobaculum lipolyticum</name>
    <dbReference type="NCBI Taxonomy" id="3032001"/>
    <lineage>
        <taxon>Archaea</taxon>
        <taxon>Methanobacteriati</taxon>
        <taxon>Methanobacteriota</taxon>
        <taxon>Stenosarchaea group</taxon>
        <taxon>Halobacteria</taxon>
        <taxon>Halobacteriales</taxon>
        <taxon>Haloferacaceae</taxon>
        <taxon>Halobaculum</taxon>
    </lineage>
</organism>
<name>A0ABD5W5K3_9EURY</name>
<evidence type="ECO:0000256" key="2">
    <source>
        <dbReference type="ARBA" id="ARBA00022692"/>
    </source>
</evidence>
<proteinExistence type="predicted"/>
<feature type="transmembrane region" description="Helical" evidence="6">
    <location>
        <begin position="312"/>
        <end position="329"/>
    </location>
</feature>
<dbReference type="Pfam" id="PF00939">
    <property type="entry name" value="Na_sulph_symp"/>
    <property type="match status" value="1"/>
</dbReference>
<evidence type="ECO:0000313" key="7">
    <source>
        <dbReference type="EMBL" id="MFC7068542.1"/>
    </source>
</evidence>
<dbReference type="GO" id="GO:0008514">
    <property type="term" value="F:organic anion transmembrane transporter activity"/>
    <property type="evidence" value="ECO:0007669"/>
    <property type="project" value="UniProtKB-ARBA"/>
</dbReference>
<dbReference type="AlphaFoldDB" id="A0ABD5W5K3"/>
<evidence type="ECO:0000256" key="6">
    <source>
        <dbReference type="SAM" id="Phobius"/>
    </source>
</evidence>
<sequence>MIPRRNLAVVAGAVAVAAAVAVGTPFATLSPAGHYAVATALFAAVLWVTEALPLPVTALCVPVLLTVFGVYPSMEPALAGFADPVVFLLLSGFVLAVALSNHGIDRRIAYRLVARIGTSPRRLVLALMVATASLSMLISNTATTAMMVPVAVGVARSTAGGGSPGATAAAAPETDGGTDGEPTNTETAALLGVAYAASIGGVGTLIGTPPNAIVVAQLSAQLGYEIGFAEWLLVGLPVVAASLPVAWYLLAVRLYPPEVADVSGAREYADAALRDLGPVTPTGRRVVAIAGATAALWLLGGMEFLFADVLPATWYTTLFGGTGASVFGVGHRGALYFVVVGLAAIPALFLAGGVEWTDVQGIDWGTLLLLGGGLALADALSATDAVSWLASATLGPLVGAPVVVLVFAVVVTTVAASELVSNTAIAAVLAPLLIDAGPRYADALGTTGDAAAVLLAVTGAVAASFGFALPVATPPNAIAFGTGRVDRARMLRAGSVLDLVLAVVVTAVLLALFALVWPVVG</sequence>
<feature type="transmembrane region" description="Helical" evidence="6">
    <location>
        <begin position="33"/>
        <end position="49"/>
    </location>
</feature>
<comment type="caution">
    <text evidence="7">The sequence shown here is derived from an EMBL/GenBank/DDBJ whole genome shotgun (WGS) entry which is preliminary data.</text>
</comment>
<dbReference type="PANTHER" id="PTHR10283:SF82">
    <property type="entry name" value="SOLUTE CARRIER FAMILY 13 MEMBER 2"/>
    <property type="match status" value="1"/>
</dbReference>
<feature type="transmembrane region" description="Helical" evidence="6">
    <location>
        <begin position="493"/>
        <end position="520"/>
    </location>
</feature>
<evidence type="ECO:0000313" key="8">
    <source>
        <dbReference type="Proteomes" id="UP001596461"/>
    </source>
</evidence>
<feature type="transmembrane region" description="Helical" evidence="6">
    <location>
        <begin position="124"/>
        <end position="148"/>
    </location>
</feature>
<keyword evidence="4 6" id="KW-0472">Membrane</keyword>
<feature type="transmembrane region" description="Helical" evidence="6">
    <location>
        <begin position="231"/>
        <end position="250"/>
    </location>
</feature>
<feature type="transmembrane region" description="Helical" evidence="6">
    <location>
        <begin position="334"/>
        <end position="354"/>
    </location>
</feature>
<feature type="transmembrane region" description="Helical" evidence="6">
    <location>
        <begin position="56"/>
        <end position="74"/>
    </location>
</feature>
<feature type="transmembrane region" description="Helical" evidence="6">
    <location>
        <begin position="86"/>
        <end position="104"/>
    </location>
</feature>
<dbReference type="Proteomes" id="UP001596461">
    <property type="component" value="Unassembled WGS sequence"/>
</dbReference>
<dbReference type="GO" id="GO:0016020">
    <property type="term" value="C:membrane"/>
    <property type="evidence" value="ECO:0007669"/>
    <property type="project" value="UniProtKB-SubCell"/>
</dbReference>
<accession>A0ABD5W5K3</accession>
<evidence type="ECO:0000256" key="3">
    <source>
        <dbReference type="ARBA" id="ARBA00022989"/>
    </source>
</evidence>
<feature type="transmembrane region" description="Helical" evidence="6">
    <location>
        <begin position="366"/>
        <end position="390"/>
    </location>
</feature>
<keyword evidence="8" id="KW-1185">Reference proteome</keyword>
<gene>
    <name evidence="7" type="ORF">ACFQL9_02730</name>
</gene>